<accession>A0AC61R2D2</accession>
<proteinExistence type="predicted"/>
<protein>
    <submittedName>
        <fullName evidence="1">FHA domain-containing protein</fullName>
    </submittedName>
</protein>
<dbReference type="EMBL" id="SRZB01000002">
    <property type="protein sequence ID" value="TGY00481.1"/>
    <property type="molecule type" value="Genomic_DNA"/>
</dbReference>
<keyword evidence="2" id="KW-1185">Reference proteome</keyword>
<reference evidence="1" key="1">
    <citation type="submission" date="2019-04" db="EMBL/GenBank/DDBJ databases">
        <title>Microbes associate with the intestines of laboratory mice.</title>
        <authorList>
            <person name="Navarre W."/>
            <person name="Wong E."/>
            <person name="Huang K."/>
            <person name="Tropini C."/>
            <person name="Ng K."/>
            <person name="Yu B."/>
        </authorList>
    </citation>
    <scope>NUCLEOTIDE SEQUENCE</scope>
    <source>
        <strain evidence="1">NM72_1-8</strain>
    </source>
</reference>
<name>A0AC61R2D2_9FIRM</name>
<evidence type="ECO:0000313" key="1">
    <source>
        <dbReference type="EMBL" id="TGY00481.1"/>
    </source>
</evidence>
<evidence type="ECO:0000313" key="2">
    <source>
        <dbReference type="Proteomes" id="UP000307720"/>
    </source>
</evidence>
<sequence length="604" mass="66226">MGRRKIAGIAAACLLAIAGGAAGSVRAANVDTPYIAEQAIGKAPKMEVYMTGSKMAESAKVSGTIESMNFIMDGDIVSFEESGKGISYIILMDNSGSVNNEQFDEAKNQLISLRKSLKEGDGMALYTVGTDSPSGEKSQVFSRSVGAKDKKDKKSDCGKIRDIPYLKGVESKTVLYRSLNQVLKEQASPDMRTVVVLITDGEDDSKGKDIDNVSTAKTVKEASVPVYGILLDRKPTKSGNAAEQDEKISYTRNKILAEKNCRGYYYDCSVDGTAESVKQAFETIRTILQKETWVVNLKAPTNRTAGRNQLALIVDNTAVDKVSVDYSDYEEDRDAPAFVGTVEEDGGNSITFSIQDKNGVNLSDVNEASNYMVKSAAEEGDGKIWVVESVSAAAKGNEITVTLTVAEDFYNDSYTLRCTNIRDNSQDENKMDAEAGFTIENGLDARKVAVKEAIKSWWWIGLVALVLLIGVILIFIIRRKKMEVSGINPEELEKADSRKIWLTITDRSGAIKDVEWNVEGSLFVGRSNICNIYFDDDRLSKQHFVVEVNKMGCYIEDLESTNGTFVNGVKITNRRMLLDGDVITAGREKIVFHIPKQELAGQAE</sequence>
<gene>
    <name evidence="1" type="ORF">E5357_02990</name>
</gene>
<comment type="caution">
    <text evidence="1">The sequence shown here is derived from an EMBL/GenBank/DDBJ whole genome shotgun (WGS) entry which is preliminary data.</text>
</comment>
<dbReference type="Proteomes" id="UP000307720">
    <property type="component" value="Unassembled WGS sequence"/>
</dbReference>
<organism evidence="1 2">
    <name type="scientific">Hominisplanchenecus murintestinalis</name>
    <dbReference type="NCBI Taxonomy" id="2941517"/>
    <lineage>
        <taxon>Bacteria</taxon>
        <taxon>Bacillati</taxon>
        <taxon>Bacillota</taxon>
        <taxon>Clostridia</taxon>
        <taxon>Lachnospirales</taxon>
        <taxon>Lachnospiraceae</taxon>
        <taxon>Hominisplanchenecus</taxon>
    </lineage>
</organism>